<evidence type="ECO:0000256" key="1">
    <source>
        <dbReference type="ARBA" id="ARBA00008683"/>
    </source>
</evidence>
<accession>B2IKV7</accession>
<dbReference type="OrthoDB" id="9764363at2"/>
<dbReference type="eggNOG" id="COG0616">
    <property type="taxonomic scope" value="Bacteria"/>
</dbReference>
<dbReference type="InterPro" id="IPR002142">
    <property type="entry name" value="Peptidase_S49"/>
</dbReference>
<dbReference type="HOGENOM" id="CLU_046540_0_0_5"/>
<keyword evidence="5" id="KW-1133">Transmembrane helix</keyword>
<gene>
    <name evidence="7" type="ordered locus">Bind_2929</name>
</gene>
<proteinExistence type="inferred from homology"/>
<dbReference type="KEGG" id="bid:Bind_2929"/>
<dbReference type="Gene3D" id="3.90.226.10">
    <property type="entry name" value="2-enoyl-CoA Hydratase, Chain A, domain 1"/>
    <property type="match status" value="1"/>
</dbReference>
<dbReference type="Gene3D" id="6.20.330.10">
    <property type="match status" value="1"/>
</dbReference>
<evidence type="ECO:0000259" key="6">
    <source>
        <dbReference type="Pfam" id="PF01343"/>
    </source>
</evidence>
<keyword evidence="3" id="KW-0378">Hydrolase</keyword>
<dbReference type="PANTHER" id="PTHR42987">
    <property type="entry name" value="PEPTIDASE S49"/>
    <property type="match status" value="1"/>
</dbReference>
<evidence type="ECO:0000313" key="7">
    <source>
        <dbReference type="EMBL" id="ACB96497.1"/>
    </source>
</evidence>
<protein>
    <submittedName>
        <fullName evidence="7">Signal peptide peptidase SppA, 36K type</fullName>
    </submittedName>
</protein>
<dbReference type="NCBIfam" id="TIGR00706">
    <property type="entry name" value="SppA_dom"/>
    <property type="match status" value="1"/>
</dbReference>
<evidence type="ECO:0000256" key="4">
    <source>
        <dbReference type="ARBA" id="ARBA00022825"/>
    </source>
</evidence>
<dbReference type="STRING" id="395963.Bind_2929"/>
<dbReference type="AlphaFoldDB" id="B2IKV7"/>
<evidence type="ECO:0000313" key="8">
    <source>
        <dbReference type="Proteomes" id="UP000001695"/>
    </source>
</evidence>
<dbReference type="PANTHER" id="PTHR42987:SF6">
    <property type="entry name" value="PROTEINASE IV"/>
    <property type="match status" value="1"/>
</dbReference>
<dbReference type="CDD" id="cd07023">
    <property type="entry name" value="S49_Sppa_N_C"/>
    <property type="match status" value="1"/>
</dbReference>
<dbReference type="EMBL" id="CP001016">
    <property type="protein sequence ID" value="ACB96497.1"/>
    <property type="molecule type" value="Genomic_DNA"/>
</dbReference>
<organism evidence="7 8">
    <name type="scientific">Beijerinckia indica subsp. indica (strain ATCC 9039 / DSM 1715 / NCIMB 8712)</name>
    <dbReference type="NCBI Taxonomy" id="395963"/>
    <lineage>
        <taxon>Bacteria</taxon>
        <taxon>Pseudomonadati</taxon>
        <taxon>Pseudomonadota</taxon>
        <taxon>Alphaproteobacteria</taxon>
        <taxon>Hyphomicrobiales</taxon>
        <taxon>Beijerinckiaceae</taxon>
        <taxon>Beijerinckia</taxon>
    </lineage>
</organism>
<keyword evidence="2" id="KW-0645">Protease</keyword>
<feature type="domain" description="Peptidase S49" evidence="6">
    <location>
        <begin position="108"/>
        <end position="258"/>
    </location>
</feature>
<reference evidence="8" key="1">
    <citation type="submission" date="2008-03" db="EMBL/GenBank/DDBJ databases">
        <title>Complete sequence of chromosome of Beijerinckia indica subsp. indica ATCC 9039.</title>
        <authorList>
            <consortium name="US DOE Joint Genome Institute"/>
            <person name="Copeland A."/>
            <person name="Lucas S."/>
            <person name="Lapidus A."/>
            <person name="Glavina del Rio T."/>
            <person name="Dalin E."/>
            <person name="Tice H."/>
            <person name="Bruce D."/>
            <person name="Goodwin L."/>
            <person name="Pitluck S."/>
            <person name="LaButti K."/>
            <person name="Schmutz J."/>
            <person name="Larimer F."/>
            <person name="Land M."/>
            <person name="Hauser L."/>
            <person name="Kyrpides N."/>
            <person name="Mikhailova N."/>
            <person name="Dunfield P.F."/>
            <person name="Dedysh S.N."/>
            <person name="Liesack W."/>
            <person name="Saw J.H."/>
            <person name="Alam M."/>
            <person name="Chen Y."/>
            <person name="Murrell J.C."/>
            <person name="Richardson P."/>
        </authorList>
    </citation>
    <scope>NUCLEOTIDE SEQUENCE [LARGE SCALE GENOMIC DNA]</scope>
    <source>
        <strain evidence="8">ATCC 9039 / DSM 1715 / NCIMB 8712</strain>
    </source>
</reference>
<evidence type="ECO:0000256" key="5">
    <source>
        <dbReference type="SAM" id="Phobius"/>
    </source>
</evidence>
<comment type="similarity">
    <text evidence="1">Belongs to the peptidase S49 family.</text>
</comment>
<dbReference type="SUPFAM" id="SSF52096">
    <property type="entry name" value="ClpP/crotonase"/>
    <property type="match status" value="1"/>
</dbReference>
<reference evidence="7 8" key="2">
    <citation type="journal article" date="2010" name="J. Bacteriol.">
        <title>Complete genome sequence of Beijerinckia indica subsp. indica.</title>
        <authorList>
            <person name="Tamas I."/>
            <person name="Dedysh S.N."/>
            <person name="Liesack W."/>
            <person name="Stott M.B."/>
            <person name="Alam M."/>
            <person name="Murrell J.C."/>
            <person name="Dunfield P.F."/>
        </authorList>
    </citation>
    <scope>NUCLEOTIDE SEQUENCE [LARGE SCALE GENOMIC DNA]</scope>
    <source>
        <strain evidence="8">ATCC 9039 / DSM 1715 / NCIMB 8712</strain>
    </source>
</reference>
<sequence length="324" mass="34718">MPLSSFSDYMVERRLLRRKLSFWRIATMALVLAGIASLAYVSLGFRSGQQRAHIARLSISGLITGDRDTLRLIKRVEDSSAQAVLVSIESPGGTTTGAERIYEALRRLSRKKPTAAVVGTMAASGGYIAALGTDQIVAQGNSLVGSIGVLFQYPNVARLLDTLGVKVEEVKSSPLKASPNGFEPTTPEARAALVSLINDSYSWFKGLVKERRGMDDAQLANVSDGRVFTGRQGIPLHLVDRLGGEQEAIAWLEQQKGVGKNLPVRDWKHERGLGRWGIISLAAGLAEKLGLASLALVLNGESPFAGSPLLDGLVSIWQVDAGSN</sequence>
<dbReference type="GO" id="GO:0006508">
    <property type="term" value="P:proteolysis"/>
    <property type="evidence" value="ECO:0007669"/>
    <property type="project" value="UniProtKB-KW"/>
</dbReference>
<keyword evidence="4" id="KW-0720">Serine protease</keyword>
<dbReference type="InterPro" id="IPR004635">
    <property type="entry name" value="Pept_S49_SppA"/>
</dbReference>
<evidence type="ECO:0000256" key="3">
    <source>
        <dbReference type="ARBA" id="ARBA00022801"/>
    </source>
</evidence>
<dbReference type="Pfam" id="PF01343">
    <property type="entry name" value="Peptidase_S49"/>
    <property type="match status" value="1"/>
</dbReference>
<dbReference type="Proteomes" id="UP000001695">
    <property type="component" value="Chromosome"/>
</dbReference>
<name>B2IKV7_BEII9</name>
<keyword evidence="5" id="KW-0812">Transmembrane</keyword>
<feature type="transmembrane region" description="Helical" evidence="5">
    <location>
        <begin position="21"/>
        <end position="43"/>
    </location>
</feature>
<dbReference type="InterPro" id="IPR047272">
    <property type="entry name" value="S49_SppA_C"/>
</dbReference>
<keyword evidence="5" id="KW-0472">Membrane</keyword>
<dbReference type="RefSeq" id="WP_012385848.1">
    <property type="nucleotide sequence ID" value="NC_010581.1"/>
</dbReference>
<keyword evidence="8" id="KW-1185">Reference proteome</keyword>
<evidence type="ECO:0000256" key="2">
    <source>
        <dbReference type="ARBA" id="ARBA00022670"/>
    </source>
</evidence>
<dbReference type="InterPro" id="IPR029045">
    <property type="entry name" value="ClpP/crotonase-like_dom_sf"/>
</dbReference>
<dbReference type="GO" id="GO:0008236">
    <property type="term" value="F:serine-type peptidase activity"/>
    <property type="evidence" value="ECO:0007669"/>
    <property type="project" value="UniProtKB-KW"/>
</dbReference>